<keyword evidence="5" id="KW-1185">Reference proteome</keyword>
<comment type="caution">
    <text evidence="4">The sequence shown here is derived from an EMBL/GenBank/DDBJ whole genome shotgun (WGS) entry which is preliminary data.</text>
</comment>
<evidence type="ECO:0000259" key="3">
    <source>
        <dbReference type="Pfam" id="PF25166"/>
    </source>
</evidence>
<dbReference type="Pfam" id="PF06054">
    <property type="entry name" value="CoiA_nuc"/>
    <property type="match status" value="1"/>
</dbReference>
<evidence type="ECO:0000313" key="4">
    <source>
        <dbReference type="EMBL" id="MBD7985106.1"/>
    </source>
</evidence>
<evidence type="ECO:0000259" key="1">
    <source>
        <dbReference type="Pfam" id="PF06054"/>
    </source>
</evidence>
<dbReference type="Proteomes" id="UP000626786">
    <property type="component" value="Unassembled WGS sequence"/>
</dbReference>
<organism evidence="4 5">
    <name type="scientific">Sporosarcina quadrami</name>
    <dbReference type="NCBI Taxonomy" id="2762234"/>
    <lineage>
        <taxon>Bacteria</taxon>
        <taxon>Bacillati</taxon>
        <taxon>Bacillota</taxon>
        <taxon>Bacilli</taxon>
        <taxon>Bacillales</taxon>
        <taxon>Caryophanaceae</taxon>
        <taxon>Sporosarcina</taxon>
    </lineage>
</organism>
<dbReference type="InterPro" id="IPR057252">
    <property type="entry name" value="CoiA_C"/>
</dbReference>
<sequence length="384" mass="44650">MRLILTACTKDGKLIILTEEYRRTELREWRQTENFYCPQCEKIVHLKVGDVVIPHFAHQKRSTCTTAFAEGESPQHLSGKRLLYQLLSARADHVILEPVIQEIAQRPDLLVTAQNVQIPIEFQCSTIPLSLLQLRTEGFRRIGMDPVWILHTPAKLINQPLGIGIVQLSKFQEWFIQKSPPDGNCLLTFNPQTKSFHYFSHLMHVAGHRYIGLHQTLPIRFQQFPFAQPNILESSQLHAYVVHYNALREKGLKQSIMLNRKGVQNPFLRSCYELRIVPVELPKWIGIPTHKSDAFREGDYDWQLRLIHFMRRGGVKPTHIRNRDIESFVKQFKNPTTLKVSACREYINFLNQYKLGSNAKETEYDENLIMKLISARFLANEVLN</sequence>
<proteinExistence type="predicted"/>
<feature type="domain" description="Competence protein CoiA nuclease-like" evidence="1">
    <location>
        <begin position="72"/>
        <end position="220"/>
    </location>
</feature>
<dbReference type="RefSeq" id="WP_191694932.1">
    <property type="nucleotide sequence ID" value="NZ_JACSQN010000009.1"/>
</dbReference>
<accession>A0ABR8UAQ9</accession>
<evidence type="ECO:0000259" key="2">
    <source>
        <dbReference type="Pfam" id="PF25164"/>
    </source>
</evidence>
<gene>
    <name evidence="4" type="ORF">H9649_10950</name>
</gene>
<reference evidence="4 5" key="1">
    <citation type="submission" date="2020-08" db="EMBL/GenBank/DDBJ databases">
        <title>A Genomic Blueprint of the Chicken Gut Microbiome.</title>
        <authorList>
            <person name="Gilroy R."/>
            <person name="Ravi A."/>
            <person name="Getino M."/>
            <person name="Pursley I."/>
            <person name="Horton D.L."/>
            <person name="Alikhan N.-F."/>
            <person name="Baker D."/>
            <person name="Gharbi K."/>
            <person name="Hall N."/>
            <person name="Watson M."/>
            <person name="Adriaenssens E.M."/>
            <person name="Foster-Nyarko E."/>
            <person name="Jarju S."/>
            <person name="Secka A."/>
            <person name="Antonio M."/>
            <person name="Oren A."/>
            <person name="Chaudhuri R."/>
            <person name="La Ragione R.M."/>
            <person name="Hildebrand F."/>
            <person name="Pallen M.J."/>
        </authorList>
    </citation>
    <scope>NUCLEOTIDE SEQUENCE [LARGE SCALE GENOMIC DNA]</scope>
    <source>
        <strain evidence="4 5">Sa2YVA2</strain>
    </source>
</reference>
<dbReference type="Pfam" id="PF25164">
    <property type="entry name" value="CoiA_N"/>
    <property type="match status" value="1"/>
</dbReference>
<dbReference type="InterPro" id="IPR010330">
    <property type="entry name" value="CoiA_nuc"/>
</dbReference>
<dbReference type="Pfam" id="PF25166">
    <property type="entry name" value="CoiA_C"/>
    <property type="match status" value="1"/>
</dbReference>
<protein>
    <recommendedName>
        <fullName evidence="6">Competence protein CoiA</fullName>
    </recommendedName>
</protein>
<dbReference type="InterPro" id="IPR021176">
    <property type="entry name" value="Competence-induced_CoiA"/>
</dbReference>
<name>A0ABR8UAQ9_9BACL</name>
<dbReference type="PIRSF" id="PIRSF007487">
    <property type="entry name" value="Competence-induced_CoiA_bac"/>
    <property type="match status" value="1"/>
</dbReference>
<feature type="domain" description="Competence protein CoiA-like N-terminal" evidence="2">
    <location>
        <begin position="20"/>
        <end position="66"/>
    </location>
</feature>
<dbReference type="InterPro" id="IPR057253">
    <property type="entry name" value="CoiA-like_N"/>
</dbReference>
<evidence type="ECO:0008006" key="6">
    <source>
        <dbReference type="Google" id="ProtNLM"/>
    </source>
</evidence>
<evidence type="ECO:0000313" key="5">
    <source>
        <dbReference type="Proteomes" id="UP000626786"/>
    </source>
</evidence>
<feature type="domain" description="Competence protein CoiA C-terminal" evidence="3">
    <location>
        <begin position="255"/>
        <end position="353"/>
    </location>
</feature>
<dbReference type="EMBL" id="JACSQN010000009">
    <property type="protein sequence ID" value="MBD7985106.1"/>
    <property type="molecule type" value="Genomic_DNA"/>
</dbReference>